<proteinExistence type="predicted"/>
<dbReference type="Proteomes" id="UP000192656">
    <property type="component" value="Unassembled WGS sequence"/>
</dbReference>
<organism evidence="1 2">
    <name type="scientific">Fulvimarina manganoxydans</name>
    <dbReference type="NCBI Taxonomy" id="937218"/>
    <lineage>
        <taxon>Bacteria</taxon>
        <taxon>Pseudomonadati</taxon>
        <taxon>Pseudomonadota</taxon>
        <taxon>Alphaproteobacteria</taxon>
        <taxon>Hyphomicrobiales</taxon>
        <taxon>Aurantimonadaceae</taxon>
        <taxon>Fulvimarina</taxon>
    </lineage>
</organism>
<evidence type="ECO:0000313" key="2">
    <source>
        <dbReference type="Proteomes" id="UP000192656"/>
    </source>
</evidence>
<keyword evidence="2" id="KW-1185">Reference proteome</keyword>
<evidence type="ECO:0000313" key="1">
    <source>
        <dbReference type="EMBL" id="SMC84934.1"/>
    </source>
</evidence>
<gene>
    <name evidence="1" type="ORF">SAMN06297251_11082</name>
</gene>
<name>A0A1W2CIY4_9HYPH</name>
<reference evidence="1 2" key="1">
    <citation type="submission" date="2017-04" db="EMBL/GenBank/DDBJ databases">
        <authorList>
            <person name="Afonso C.L."/>
            <person name="Miller P.J."/>
            <person name="Scott M.A."/>
            <person name="Spackman E."/>
            <person name="Goraichik I."/>
            <person name="Dimitrov K.M."/>
            <person name="Suarez D.L."/>
            <person name="Swayne D.E."/>
        </authorList>
    </citation>
    <scope>NUCLEOTIDE SEQUENCE [LARGE SCALE GENOMIC DNA]</scope>
    <source>
        <strain evidence="1 2">CGMCC 1.10972</strain>
    </source>
</reference>
<accession>A0A1W2CIY4</accession>
<dbReference type="AlphaFoldDB" id="A0A1W2CIY4"/>
<evidence type="ECO:0008006" key="3">
    <source>
        <dbReference type="Google" id="ProtNLM"/>
    </source>
</evidence>
<dbReference type="EMBL" id="FWXR01000010">
    <property type="protein sequence ID" value="SMC84934.1"/>
    <property type="molecule type" value="Genomic_DNA"/>
</dbReference>
<sequence length="120" mass="12314">MSLAPLLLSFLARLRVGFVAMAGIAILSALGACQAGDAASQDNGGLMQARVHAKAELFETETGSHVLTTLPAGSVVSISEPDPEALEAALRTGARIRVHAVTGSREQDGFVAASTVTITR</sequence>
<protein>
    <recommendedName>
        <fullName evidence="3">DUF5666 domain-containing protein</fullName>
    </recommendedName>
</protein>